<dbReference type="AlphaFoldDB" id="A0A4R5CLC3"/>
<dbReference type="OrthoDB" id="5197275at2"/>
<keyword evidence="1" id="KW-0812">Transmembrane</keyword>
<reference evidence="2 3" key="1">
    <citation type="submission" date="2019-03" db="EMBL/GenBank/DDBJ databases">
        <title>Draft genome sequences of novel Actinobacteria.</title>
        <authorList>
            <person name="Sahin N."/>
            <person name="Ay H."/>
            <person name="Saygin H."/>
        </authorList>
    </citation>
    <scope>NUCLEOTIDE SEQUENCE [LARGE SCALE GENOMIC DNA]</scope>
    <source>
        <strain evidence="2 3">5K138</strain>
    </source>
</reference>
<name>A0A4R5CLC3_9ACTN</name>
<keyword evidence="3" id="KW-1185">Reference proteome</keyword>
<protein>
    <submittedName>
        <fullName evidence="2">Uncharacterized protein</fullName>
    </submittedName>
</protein>
<feature type="transmembrane region" description="Helical" evidence="1">
    <location>
        <begin position="134"/>
        <end position="153"/>
    </location>
</feature>
<gene>
    <name evidence="2" type="ORF">E1269_28855</name>
</gene>
<feature type="transmembrane region" description="Helical" evidence="1">
    <location>
        <begin position="66"/>
        <end position="89"/>
    </location>
</feature>
<comment type="caution">
    <text evidence="2">The sequence shown here is derived from an EMBL/GenBank/DDBJ whole genome shotgun (WGS) entry which is preliminary data.</text>
</comment>
<dbReference type="EMBL" id="SMKZ01000068">
    <property type="protein sequence ID" value="TDD98254.1"/>
    <property type="molecule type" value="Genomic_DNA"/>
</dbReference>
<keyword evidence="1" id="KW-1133">Transmembrane helix</keyword>
<keyword evidence="1" id="KW-0472">Membrane</keyword>
<sequence length="170" mass="17790">MQHEERAPARFGRSGRAGRLSRRAIGAIIAAGGSLLCAVSAYLSWYGDRAPFELPIRHLVETGTPAAAAGYWTSVAAPLAVVGGLGALGALVRFRLLIGLGWMIGVATLVLWGLMRAIGDATDNAPAWGDVRYGVWVCVAGLVALMVGIAVMGPRREEVDAPLSMFDGDS</sequence>
<evidence type="ECO:0000313" key="2">
    <source>
        <dbReference type="EMBL" id="TDD98254.1"/>
    </source>
</evidence>
<evidence type="ECO:0000256" key="1">
    <source>
        <dbReference type="SAM" id="Phobius"/>
    </source>
</evidence>
<feature type="transmembrane region" description="Helical" evidence="1">
    <location>
        <begin position="96"/>
        <end position="114"/>
    </location>
</feature>
<proteinExistence type="predicted"/>
<accession>A0A4R5CLC3</accession>
<evidence type="ECO:0000313" key="3">
    <source>
        <dbReference type="Proteomes" id="UP000294739"/>
    </source>
</evidence>
<organism evidence="2 3">
    <name type="scientific">Jiangella asiatica</name>
    <dbReference type="NCBI Taxonomy" id="2530372"/>
    <lineage>
        <taxon>Bacteria</taxon>
        <taxon>Bacillati</taxon>
        <taxon>Actinomycetota</taxon>
        <taxon>Actinomycetes</taxon>
        <taxon>Jiangellales</taxon>
        <taxon>Jiangellaceae</taxon>
        <taxon>Jiangella</taxon>
    </lineage>
</organism>
<dbReference type="RefSeq" id="WP_131901166.1">
    <property type="nucleotide sequence ID" value="NZ_SMKZ01000068.1"/>
</dbReference>
<feature type="transmembrane region" description="Helical" evidence="1">
    <location>
        <begin position="24"/>
        <end position="46"/>
    </location>
</feature>
<dbReference type="Proteomes" id="UP000294739">
    <property type="component" value="Unassembled WGS sequence"/>
</dbReference>
<dbReference type="InParanoid" id="A0A4R5CLC3"/>